<feature type="compositionally biased region" description="Polar residues" evidence="1">
    <location>
        <begin position="719"/>
        <end position="728"/>
    </location>
</feature>
<reference evidence="2 3" key="1">
    <citation type="submission" date="2024-06" db="EMBL/GenBank/DDBJ databases">
        <authorList>
            <person name="Kraege A."/>
            <person name="Thomma B."/>
        </authorList>
    </citation>
    <scope>NUCLEOTIDE SEQUENCE [LARGE SCALE GENOMIC DNA]</scope>
</reference>
<protein>
    <submittedName>
        <fullName evidence="2">G1822 protein</fullName>
    </submittedName>
</protein>
<feature type="compositionally biased region" description="Basic residues" evidence="1">
    <location>
        <begin position="400"/>
        <end position="418"/>
    </location>
</feature>
<proteinExistence type="predicted"/>
<gene>
    <name evidence="2" type="primary">g1822</name>
    <name evidence="2" type="ORF">VP750_LOCUS1556</name>
</gene>
<evidence type="ECO:0000313" key="2">
    <source>
        <dbReference type="EMBL" id="CAL5219897.1"/>
    </source>
</evidence>
<sequence length="872" mass="93086">MADVHKSGRQPQDAVQLHLGPGLLQRIIGASEKGPCPTLRLENAGGVLTVGSSQYRLEVEADLGTTVVRVPDGNAHTSDGSLATIRQKLRVQDAATAEVPKQKAAVQQPQSQLAAPLESGPLPDKEQQSHSKAPTRKAPASEPASGALRAKSGSPPPWAHLVGQNAVFRPALGNREPTPPAASVPTPKSTAAPDSHSTASAKPPSGQHGKAAPSSVSQVQKNAPELAQAALQKPIKVKGAQASSRKGTPEPRLQSQQAPKHAADSSRKAQPRQQQIPQHLSVRSQTGTPEPPSQAPKQLTGQPMAPPKQSGKPPLRPSPGSSRDPTPDIAGPASRGGTPDSVNVSSSSGPSNPNTSRDATPQPGIAGQPLSRPSLLSRPGSAPALPGATTQAGNGAPVKAVKKPRKLLGKKGAAKKKAGQGADEGREMDIPAAALIGARKGLIYCLVGLISHRRYSSKSLTKAVAEAARRVETMRNPSSEVLREQALKIAQYKSPGMWVLMDSYQKFADELKAEADQAASPDQAAPAMSSGASPEPEAPPPKQRPRSKPTTGRSPAADQSRANTYLAEQPPVLVMPQQHKLPRKRKDASVHDKTVEISDTESEGQRFKRRANTSKPSAARDAAASKPAPAPSQRPAQPSEQPLDSSRQPFERQPHAIRSEPMAPARSPKPLQASEQPAYSGGGPSAVAEAAHLRPTPSPSPRPPGHKGPAKPGREDSATPHSTSMRGSPSPPQLSRPQTPSELQTSHEADDTWYAEHSRREPVRHAFVESSEQYARYVEEYDAKHEAYLQIHQAIRRTQRYVSAIEVGYQAAKTKHEEDWYNQQADRLGRRVEPLMQHWCSAYKVLHVELQDIKERLEEYHQLCASEDAMAD</sequence>
<feature type="compositionally biased region" description="Polar residues" evidence="1">
    <location>
        <begin position="271"/>
        <end position="288"/>
    </location>
</feature>
<organism evidence="2 3">
    <name type="scientific">Coccomyxa viridis</name>
    <dbReference type="NCBI Taxonomy" id="1274662"/>
    <lineage>
        <taxon>Eukaryota</taxon>
        <taxon>Viridiplantae</taxon>
        <taxon>Chlorophyta</taxon>
        <taxon>core chlorophytes</taxon>
        <taxon>Trebouxiophyceae</taxon>
        <taxon>Trebouxiophyceae incertae sedis</taxon>
        <taxon>Coccomyxaceae</taxon>
        <taxon>Coccomyxa</taxon>
    </lineage>
</organism>
<dbReference type="EMBL" id="CAXHTA020000002">
    <property type="protein sequence ID" value="CAL5219897.1"/>
    <property type="molecule type" value="Genomic_DNA"/>
</dbReference>
<feature type="compositionally biased region" description="Basic and acidic residues" evidence="1">
    <location>
        <begin position="649"/>
        <end position="658"/>
    </location>
</feature>
<feature type="compositionally biased region" description="Basic and acidic residues" evidence="1">
    <location>
        <begin position="587"/>
        <end position="596"/>
    </location>
</feature>
<keyword evidence="3" id="KW-1185">Reference proteome</keyword>
<dbReference type="Proteomes" id="UP001497392">
    <property type="component" value="Unassembled WGS sequence"/>
</dbReference>
<comment type="caution">
    <text evidence="2">The sequence shown here is derived from an EMBL/GenBank/DDBJ whole genome shotgun (WGS) entry which is preliminary data.</text>
</comment>
<feature type="compositionally biased region" description="Low complexity" evidence="1">
    <location>
        <begin position="516"/>
        <end position="535"/>
    </location>
</feature>
<name>A0ABP1FQT7_9CHLO</name>
<feature type="region of interest" description="Disordered" evidence="1">
    <location>
        <begin position="513"/>
        <end position="757"/>
    </location>
</feature>
<accession>A0ABP1FQT7</accession>
<feature type="compositionally biased region" description="Polar residues" evidence="1">
    <location>
        <begin position="735"/>
        <end position="744"/>
    </location>
</feature>
<feature type="compositionally biased region" description="Basic and acidic residues" evidence="1">
    <location>
        <begin position="745"/>
        <end position="757"/>
    </location>
</feature>
<feature type="compositionally biased region" description="Low complexity" evidence="1">
    <location>
        <begin position="614"/>
        <end position="639"/>
    </location>
</feature>
<feature type="compositionally biased region" description="Low complexity" evidence="1">
    <location>
        <begin position="369"/>
        <end position="386"/>
    </location>
</feature>
<feature type="region of interest" description="Disordered" evidence="1">
    <location>
        <begin position="100"/>
        <end position="424"/>
    </location>
</feature>
<evidence type="ECO:0000256" key="1">
    <source>
        <dbReference type="SAM" id="MobiDB-lite"/>
    </source>
</evidence>
<evidence type="ECO:0000313" key="3">
    <source>
        <dbReference type="Proteomes" id="UP001497392"/>
    </source>
</evidence>
<feature type="compositionally biased region" description="Low complexity" evidence="1">
    <location>
        <begin position="337"/>
        <end position="356"/>
    </location>
</feature>